<evidence type="ECO:0000313" key="3">
    <source>
        <dbReference type="Proteomes" id="UP000094296"/>
    </source>
</evidence>
<evidence type="ECO:0000313" key="2">
    <source>
        <dbReference type="EMBL" id="OEF96284.1"/>
    </source>
</evidence>
<evidence type="ECO:0000256" key="1">
    <source>
        <dbReference type="SAM" id="MobiDB-lite"/>
    </source>
</evidence>
<dbReference type="RefSeq" id="WP_069643790.1">
    <property type="nucleotide sequence ID" value="NZ_MIJE01000032.1"/>
</dbReference>
<dbReference type="Proteomes" id="UP000094296">
    <property type="component" value="Unassembled WGS sequence"/>
</dbReference>
<feature type="region of interest" description="Disordered" evidence="1">
    <location>
        <begin position="72"/>
        <end position="107"/>
    </location>
</feature>
<keyword evidence="3" id="KW-1185">Reference proteome</keyword>
<dbReference type="AlphaFoldDB" id="A0A1E5G0E1"/>
<reference evidence="2 3" key="1">
    <citation type="submission" date="2016-09" db="EMBL/GenBank/DDBJ databases">
        <title>Draft genome sequence for the type strain of Desulfuribacillus alkaliarsenatis AHT28, an obligately anaerobic, sulfidogenic bacterium isolated from Russian soda lake sediments.</title>
        <authorList>
            <person name="Abin C.A."/>
            <person name="Hollibaugh J.T."/>
        </authorList>
    </citation>
    <scope>NUCLEOTIDE SEQUENCE [LARGE SCALE GENOMIC DNA]</scope>
    <source>
        <strain evidence="2 3">AHT28</strain>
    </source>
</reference>
<proteinExistence type="predicted"/>
<accession>A0A1E5G0E1</accession>
<gene>
    <name evidence="2" type="ORF">BHF68_08975</name>
</gene>
<sequence length="121" mass="13786">MQVIVDTDKLSKEAKQLINNVEDAQFFIIELIENQTREILTGKSNDSIIEILKRLEKKIDGLQQVPVRNLKKEVAPNRELPPNHLNSTHKINAPNSSKETDKVKEHEKAADELAKALDFFS</sequence>
<comment type="caution">
    <text evidence="2">The sequence shown here is derived from an EMBL/GenBank/DDBJ whole genome shotgun (WGS) entry which is preliminary data.</text>
</comment>
<organism evidence="2 3">
    <name type="scientific">Desulfuribacillus alkaliarsenatis</name>
    <dbReference type="NCBI Taxonomy" id="766136"/>
    <lineage>
        <taxon>Bacteria</taxon>
        <taxon>Bacillati</taxon>
        <taxon>Bacillota</taxon>
        <taxon>Desulfuribacillia</taxon>
        <taxon>Desulfuribacillales</taxon>
        <taxon>Desulfuribacillaceae</taxon>
        <taxon>Desulfuribacillus</taxon>
    </lineage>
</organism>
<protein>
    <submittedName>
        <fullName evidence="2">Uncharacterized protein</fullName>
    </submittedName>
</protein>
<feature type="compositionally biased region" description="Basic and acidic residues" evidence="1">
    <location>
        <begin position="98"/>
        <end position="107"/>
    </location>
</feature>
<dbReference type="EMBL" id="MIJE01000032">
    <property type="protein sequence ID" value="OEF96284.1"/>
    <property type="molecule type" value="Genomic_DNA"/>
</dbReference>
<dbReference type="STRING" id="766136.BHF68_08975"/>
<name>A0A1E5G0E1_9FIRM</name>
<feature type="compositionally biased region" description="Polar residues" evidence="1">
    <location>
        <begin position="84"/>
        <end position="97"/>
    </location>
</feature>